<feature type="transmembrane region" description="Helical" evidence="2">
    <location>
        <begin position="12"/>
        <end position="30"/>
    </location>
</feature>
<name>A0A6J4HAE2_9ACTN</name>
<keyword evidence="2" id="KW-0812">Transmembrane</keyword>
<dbReference type="EMBL" id="CADCTP010000020">
    <property type="protein sequence ID" value="CAA9215846.1"/>
    <property type="molecule type" value="Genomic_DNA"/>
</dbReference>
<protein>
    <submittedName>
        <fullName evidence="3">Uncharacterized protein</fullName>
    </submittedName>
</protein>
<reference evidence="3" key="1">
    <citation type="submission" date="2020-02" db="EMBL/GenBank/DDBJ databases">
        <authorList>
            <person name="Meier V. D."/>
        </authorList>
    </citation>
    <scope>NUCLEOTIDE SEQUENCE</scope>
    <source>
        <strain evidence="3">AVDCRST_MAG41</strain>
    </source>
</reference>
<evidence type="ECO:0000313" key="3">
    <source>
        <dbReference type="EMBL" id="CAA9215846.1"/>
    </source>
</evidence>
<sequence>MPAHAKPSSHPTRWAVLVAVAAVAALVVVVRPAMGHSGDRAAPAPTTAAASSAAATGPAATGPAPTTARTTPAP</sequence>
<feature type="compositionally biased region" description="Low complexity" evidence="1">
    <location>
        <begin position="40"/>
        <end position="74"/>
    </location>
</feature>
<keyword evidence="2" id="KW-1133">Transmembrane helix</keyword>
<gene>
    <name evidence="3" type="ORF">AVDCRST_MAG41-217</name>
</gene>
<evidence type="ECO:0000256" key="1">
    <source>
        <dbReference type="SAM" id="MobiDB-lite"/>
    </source>
</evidence>
<feature type="region of interest" description="Disordered" evidence="1">
    <location>
        <begin position="36"/>
        <end position="74"/>
    </location>
</feature>
<accession>A0A6J4HAE2</accession>
<proteinExistence type="predicted"/>
<evidence type="ECO:0000256" key="2">
    <source>
        <dbReference type="SAM" id="Phobius"/>
    </source>
</evidence>
<feature type="non-terminal residue" evidence="3">
    <location>
        <position position="74"/>
    </location>
</feature>
<dbReference type="AlphaFoldDB" id="A0A6J4HAE2"/>
<organism evidence="3">
    <name type="scientific">uncultured Mycobacteriales bacterium</name>
    <dbReference type="NCBI Taxonomy" id="581187"/>
    <lineage>
        <taxon>Bacteria</taxon>
        <taxon>Bacillati</taxon>
        <taxon>Actinomycetota</taxon>
        <taxon>Actinomycetes</taxon>
        <taxon>Mycobacteriales</taxon>
        <taxon>environmental samples</taxon>
    </lineage>
</organism>
<keyword evidence="2" id="KW-0472">Membrane</keyword>